<protein>
    <submittedName>
        <fullName evidence="1">Uncharacterized protein</fullName>
    </submittedName>
</protein>
<reference evidence="1 2" key="1">
    <citation type="submission" date="2015-03" db="EMBL/GenBank/DDBJ databases">
        <authorList>
            <person name="Regsiter A."/>
            <person name="william w."/>
        </authorList>
    </citation>
    <scope>NUCLEOTIDE SEQUENCE [LARGE SCALE GENOMIC DNA]</scope>
    <source>
        <strain evidence="1 2">CB1</strain>
    </source>
</reference>
<keyword evidence="2" id="KW-1185">Reference proteome</keyword>
<evidence type="ECO:0000313" key="2">
    <source>
        <dbReference type="Proteomes" id="UP000078599"/>
    </source>
</evidence>
<proteinExistence type="predicted"/>
<name>A0ABM9SZ51_THIA3</name>
<gene>
    <name evidence="1" type="ORF">THICB1_10071</name>
</gene>
<evidence type="ECO:0000313" key="1">
    <source>
        <dbReference type="EMBL" id="CQR26328.1"/>
    </source>
</evidence>
<sequence length="42" mass="4495">MTLSSMLEQTQSTKRLGKFSSDALPCLCVAVFDHDAQHGLGA</sequence>
<comment type="caution">
    <text evidence="1">The sequence shown here is derived from an EMBL/GenBank/DDBJ whole genome shotgun (WGS) entry which is preliminary data.</text>
</comment>
<organism evidence="1 2">
    <name type="scientific">Thiomonas arsenitoxydans (strain DSM 22701 / CIP 110005 / 3As)</name>
    <dbReference type="NCBI Taxonomy" id="426114"/>
    <lineage>
        <taxon>Bacteria</taxon>
        <taxon>Pseudomonadati</taxon>
        <taxon>Pseudomonadota</taxon>
        <taxon>Betaproteobacteria</taxon>
        <taxon>Burkholderiales</taxon>
        <taxon>Thiomonas</taxon>
    </lineage>
</organism>
<dbReference type="EMBL" id="CTRI01000001">
    <property type="protein sequence ID" value="CQR26328.1"/>
    <property type="molecule type" value="Genomic_DNA"/>
</dbReference>
<dbReference type="Proteomes" id="UP000078599">
    <property type="component" value="Unassembled WGS sequence"/>
</dbReference>
<accession>A0ABM9SZ51</accession>